<keyword evidence="6" id="KW-0788">Thiol protease</keyword>
<dbReference type="Proteomes" id="UP000823561">
    <property type="component" value="Chromosome 9"/>
</dbReference>
<feature type="compositionally biased region" description="Pro residues" evidence="8">
    <location>
        <begin position="307"/>
        <end position="325"/>
    </location>
</feature>
<feature type="region of interest" description="Disordered" evidence="8">
    <location>
        <begin position="1"/>
        <end position="47"/>
    </location>
</feature>
<evidence type="ECO:0000256" key="8">
    <source>
        <dbReference type="SAM" id="MobiDB-lite"/>
    </source>
</evidence>
<dbReference type="Gene3D" id="3.40.395.10">
    <property type="entry name" value="Adenoviral Proteinase, Chain A"/>
    <property type="match status" value="1"/>
</dbReference>
<dbReference type="Pfam" id="PF19722">
    <property type="entry name" value="SENP3_5_N"/>
    <property type="match status" value="1"/>
</dbReference>
<dbReference type="GO" id="GO:0016929">
    <property type="term" value="F:deSUMOylase activity"/>
    <property type="evidence" value="ECO:0007669"/>
    <property type="project" value="TreeGrafter"/>
</dbReference>
<evidence type="ECO:0000256" key="6">
    <source>
        <dbReference type="ARBA" id="ARBA00022807"/>
    </source>
</evidence>
<evidence type="ECO:0000256" key="1">
    <source>
        <dbReference type="ARBA" id="ARBA00004604"/>
    </source>
</evidence>
<comment type="similarity">
    <text evidence="2">Belongs to the peptidase C48 family.</text>
</comment>
<evidence type="ECO:0000256" key="4">
    <source>
        <dbReference type="ARBA" id="ARBA00022786"/>
    </source>
</evidence>
<keyword evidence="11" id="KW-1185">Reference proteome</keyword>
<comment type="subcellular location">
    <subcellularLocation>
        <location evidence="1">Nucleus</location>
        <location evidence="1">Nucleolus</location>
    </subcellularLocation>
</comment>
<dbReference type="InterPro" id="IPR038765">
    <property type="entry name" value="Papain-like_cys_pep_sf"/>
</dbReference>
<gene>
    <name evidence="10" type="ORF">AALO_G00131260</name>
</gene>
<keyword evidence="4" id="KW-0833">Ubl conjugation pathway</keyword>
<evidence type="ECO:0000313" key="11">
    <source>
        <dbReference type="Proteomes" id="UP000823561"/>
    </source>
</evidence>
<keyword evidence="3" id="KW-0645">Protease</keyword>
<reference evidence="10" key="1">
    <citation type="submission" date="2020-10" db="EMBL/GenBank/DDBJ databases">
        <title>Chromosome-scale genome assembly of the Allis shad, Alosa alosa.</title>
        <authorList>
            <person name="Margot Z."/>
            <person name="Christophe K."/>
            <person name="Cabau C."/>
            <person name="Louis A."/>
            <person name="Berthelot C."/>
            <person name="Parey E."/>
            <person name="Roest Crollius H."/>
            <person name="Montfort J."/>
            <person name="Robinson-Rechavi M."/>
            <person name="Bucao C."/>
            <person name="Bouchez O."/>
            <person name="Gislard M."/>
            <person name="Lluch J."/>
            <person name="Milhes M."/>
            <person name="Lampietro C."/>
            <person name="Lopez Roques C."/>
            <person name="Donnadieu C."/>
            <person name="Braasch I."/>
            <person name="Desvignes T."/>
            <person name="Postlethwait J."/>
            <person name="Bobe J."/>
            <person name="Guiguen Y."/>
        </authorList>
    </citation>
    <scope>NUCLEOTIDE SEQUENCE</scope>
    <source>
        <strain evidence="10">M-15738</strain>
        <tissue evidence="10">Blood</tissue>
    </source>
</reference>
<dbReference type="GO" id="GO:0016926">
    <property type="term" value="P:protein desumoylation"/>
    <property type="evidence" value="ECO:0007669"/>
    <property type="project" value="TreeGrafter"/>
</dbReference>
<feature type="compositionally biased region" description="Basic and acidic residues" evidence="8">
    <location>
        <begin position="193"/>
        <end position="211"/>
    </location>
</feature>
<feature type="compositionally biased region" description="Basic residues" evidence="8">
    <location>
        <begin position="32"/>
        <end position="47"/>
    </location>
</feature>
<sequence>MRCMFHRQHQAPRRKDSAENQRRTQSVENRRGAQKAKHVSRVSTLRGKRLRGHVRTYLSSLGSEAGLLTRQVHGAALLKQHCPGPQNLRRNGPQAEMRVPDHSSPDPDASPPASDPTAAQTPENGRSRRRRVPKTCDCCGPNSKTTVAGRGHTNDKTGSHTHPGVKKRGRRKKEESVAKVTTEMDMTVDMQEAEPKRDVQEGEGRGQDQCHAEGQPEGQAEDQSDDQAEGGVGVPHLHVSGAEMEADQQAANQAPALTPIQSHDQTASRSAPSEPTPPGLVNGTAESSEVEEPPLPSDGEMEVEAPPVAPAPAPDPLDHCVPPPMWDHHYCKRPPGLDPPTDSPPHTQTHTHPADSSHEGVVDLIHEYLEDFYEKYGSFIPLCETEIHDYLNKKYNTDLSDRQLIHSEVAKYKAGLASVSMQHFKVSHNKHTLTLEDLSTLDHHNWVNDQVINMYGELIMEAASHKVHFFNSFFYRQLVAKGYEGVKRWTKKVDVFTKRLLLIPLHLEVHWSLITVDVTSKSVHFYDSQGIMFKYAVDNILRYLLAEAREKKAAGLPEGLEDAHQQVYSSTEE</sequence>
<evidence type="ECO:0000313" key="10">
    <source>
        <dbReference type="EMBL" id="KAG5276383.1"/>
    </source>
</evidence>
<feature type="region of interest" description="Disordered" evidence="8">
    <location>
        <begin position="78"/>
        <end position="359"/>
    </location>
</feature>
<feature type="compositionally biased region" description="Basic and acidic residues" evidence="8">
    <location>
        <begin position="13"/>
        <end position="22"/>
    </location>
</feature>
<keyword evidence="7" id="KW-0539">Nucleus</keyword>
<proteinExistence type="inferred from homology"/>
<dbReference type="SUPFAM" id="SSF54001">
    <property type="entry name" value="Cysteine proteinases"/>
    <property type="match status" value="1"/>
</dbReference>
<evidence type="ECO:0000256" key="3">
    <source>
        <dbReference type="ARBA" id="ARBA00022670"/>
    </source>
</evidence>
<dbReference type="PROSITE" id="PS50600">
    <property type="entry name" value="ULP_PROTEASE"/>
    <property type="match status" value="1"/>
</dbReference>
<dbReference type="InterPro" id="IPR045577">
    <property type="entry name" value="SENP3_5_cons_dom"/>
</dbReference>
<comment type="caution">
    <text evidence="10">The sequence shown here is derived from an EMBL/GenBank/DDBJ whole genome shotgun (WGS) entry which is preliminary data.</text>
</comment>
<dbReference type="PANTHER" id="PTHR12606:SF10">
    <property type="entry name" value="SENTRIN-SPECIFIC PROTEASE 5"/>
    <property type="match status" value="1"/>
</dbReference>
<evidence type="ECO:0000256" key="2">
    <source>
        <dbReference type="ARBA" id="ARBA00005234"/>
    </source>
</evidence>
<name>A0AAV6GMF1_9TELE</name>
<dbReference type="GO" id="GO:0005730">
    <property type="term" value="C:nucleolus"/>
    <property type="evidence" value="ECO:0007669"/>
    <property type="project" value="UniProtKB-SubCell"/>
</dbReference>
<feature type="compositionally biased region" description="Basic residues" evidence="8">
    <location>
        <begin position="1"/>
        <end position="12"/>
    </location>
</feature>
<dbReference type="EMBL" id="JADWDJ010000009">
    <property type="protein sequence ID" value="KAG5276383.1"/>
    <property type="molecule type" value="Genomic_DNA"/>
</dbReference>
<evidence type="ECO:0000259" key="9">
    <source>
        <dbReference type="PROSITE" id="PS50600"/>
    </source>
</evidence>
<feature type="domain" description="Ubiquitin-like protease family profile" evidence="9">
    <location>
        <begin position="431"/>
        <end position="573"/>
    </location>
</feature>
<evidence type="ECO:0000256" key="5">
    <source>
        <dbReference type="ARBA" id="ARBA00022801"/>
    </source>
</evidence>
<feature type="compositionally biased region" description="Acidic residues" evidence="8">
    <location>
        <begin position="219"/>
        <end position="228"/>
    </location>
</feature>
<dbReference type="Pfam" id="PF02902">
    <property type="entry name" value="Peptidase_C48"/>
    <property type="match status" value="1"/>
</dbReference>
<dbReference type="GO" id="GO:0006508">
    <property type="term" value="P:proteolysis"/>
    <property type="evidence" value="ECO:0007669"/>
    <property type="project" value="UniProtKB-KW"/>
</dbReference>
<evidence type="ECO:0000256" key="7">
    <source>
        <dbReference type="ARBA" id="ARBA00023242"/>
    </source>
</evidence>
<dbReference type="PANTHER" id="PTHR12606">
    <property type="entry name" value="SENTRIN/SUMO-SPECIFIC PROTEASE"/>
    <property type="match status" value="1"/>
</dbReference>
<organism evidence="10 11">
    <name type="scientific">Alosa alosa</name>
    <name type="common">allis shad</name>
    <dbReference type="NCBI Taxonomy" id="278164"/>
    <lineage>
        <taxon>Eukaryota</taxon>
        <taxon>Metazoa</taxon>
        <taxon>Chordata</taxon>
        <taxon>Craniata</taxon>
        <taxon>Vertebrata</taxon>
        <taxon>Euteleostomi</taxon>
        <taxon>Actinopterygii</taxon>
        <taxon>Neopterygii</taxon>
        <taxon>Teleostei</taxon>
        <taxon>Clupei</taxon>
        <taxon>Clupeiformes</taxon>
        <taxon>Clupeoidei</taxon>
        <taxon>Clupeidae</taxon>
        <taxon>Alosa</taxon>
    </lineage>
</organism>
<protein>
    <recommendedName>
        <fullName evidence="9">Ubiquitin-like protease family profile domain-containing protein</fullName>
    </recommendedName>
</protein>
<feature type="compositionally biased region" description="Polar residues" evidence="8">
    <location>
        <begin position="259"/>
        <end position="273"/>
    </location>
</feature>
<accession>A0AAV6GMF1</accession>
<dbReference type="AlphaFoldDB" id="A0AAV6GMF1"/>
<keyword evidence="5" id="KW-0378">Hydrolase</keyword>
<dbReference type="InterPro" id="IPR003653">
    <property type="entry name" value="Peptidase_C48_C"/>
</dbReference>